<protein>
    <recommendedName>
        <fullName evidence="8">C2H2-type domain-containing protein</fullName>
    </recommendedName>
</protein>
<feature type="domain" description="C2H2-type" evidence="8">
    <location>
        <begin position="395"/>
        <end position="423"/>
    </location>
</feature>
<dbReference type="OrthoDB" id="6077919at2759"/>
<dbReference type="GO" id="GO:0005634">
    <property type="term" value="C:nucleus"/>
    <property type="evidence" value="ECO:0007669"/>
    <property type="project" value="UniProtKB-SubCell"/>
</dbReference>
<organism evidence="9 10">
    <name type="scientific">Diatraea saccharalis</name>
    <name type="common">sugarcane borer</name>
    <dbReference type="NCBI Taxonomy" id="40085"/>
    <lineage>
        <taxon>Eukaryota</taxon>
        <taxon>Metazoa</taxon>
        <taxon>Ecdysozoa</taxon>
        <taxon>Arthropoda</taxon>
        <taxon>Hexapoda</taxon>
        <taxon>Insecta</taxon>
        <taxon>Pterygota</taxon>
        <taxon>Neoptera</taxon>
        <taxon>Endopterygota</taxon>
        <taxon>Lepidoptera</taxon>
        <taxon>Glossata</taxon>
        <taxon>Ditrysia</taxon>
        <taxon>Pyraloidea</taxon>
        <taxon>Crambidae</taxon>
        <taxon>Crambinae</taxon>
        <taxon>Diatraea</taxon>
    </lineage>
</organism>
<dbReference type="Pfam" id="PF00096">
    <property type="entry name" value="zf-C2H2"/>
    <property type="match status" value="4"/>
</dbReference>
<keyword evidence="5" id="KW-0862">Zinc</keyword>
<dbReference type="GO" id="GO:0008270">
    <property type="term" value="F:zinc ion binding"/>
    <property type="evidence" value="ECO:0007669"/>
    <property type="project" value="UniProtKB-KW"/>
</dbReference>
<evidence type="ECO:0000256" key="6">
    <source>
        <dbReference type="ARBA" id="ARBA00023242"/>
    </source>
</evidence>
<keyword evidence="6" id="KW-0539">Nucleus</keyword>
<accession>A0A9N9R4V2</accession>
<comment type="subcellular location">
    <subcellularLocation>
        <location evidence="1">Nucleus</location>
    </subcellularLocation>
</comment>
<dbReference type="PANTHER" id="PTHR24379">
    <property type="entry name" value="KRAB AND ZINC FINGER DOMAIN-CONTAINING"/>
    <property type="match status" value="1"/>
</dbReference>
<evidence type="ECO:0000256" key="4">
    <source>
        <dbReference type="ARBA" id="ARBA00022771"/>
    </source>
</evidence>
<evidence type="ECO:0000256" key="7">
    <source>
        <dbReference type="PROSITE-ProRule" id="PRU00042"/>
    </source>
</evidence>
<feature type="domain" description="C2H2-type" evidence="8">
    <location>
        <begin position="480"/>
        <end position="503"/>
    </location>
</feature>
<dbReference type="EMBL" id="OU893351">
    <property type="protein sequence ID" value="CAG9789655.1"/>
    <property type="molecule type" value="Genomic_DNA"/>
</dbReference>
<keyword evidence="3" id="KW-0677">Repeat</keyword>
<keyword evidence="10" id="KW-1185">Reference proteome</keyword>
<dbReference type="InterPro" id="IPR013087">
    <property type="entry name" value="Znf_C2H2_type"/>
</dbReference>
<dbReference type="FunFam" id="3.30.160.60:FF:001182">
    <property type="entry name" value="Zinc finger, C2H2 type"/>
    <property type="match status" value="1"/>
</dbReference>
<dbReference type="Gene3D" id="3.30.160.60">
    <property type="entry name" value="Classic Zinc Finger"/>
    <property type="match status" value="6"/>
</dbReference>
<dbReference type="Proteomes" id="UP001153714">
    <property type="component" value="Chromosome 20"/>
</dbReference>
<feature type="domain" description="C2H2-type" evidence="8">
    <location>
        <begin position="307"/>
        <end position="329"/>
    </location>
</feature>
<evidence type="ECO:0000256" key="2">
    <source>
        <dbReference type="ARBA" id="ARBA00022723"/>
    </source>
</evidence>
<name>A0A9N9R4V2_9NEOP</name>
<proteinExistence type="predicted"/>
<dbReference type="SMART" id="SM00355">
    <property type="entry name" value="ZnF_C2H2"/>
    <property type="match status" value="10"/>
</dbReference>
<gene>
    <name evidence="9" type="ORF">DIATSA_LOCUS7371</name>
</gene>
<dbReference type="InterPro" id="IPR036236">
    <property type="entry name" value="Znf_C2H2_sf"/>
</dbReference>
<dbReference type="SUPFAM" id="SSF57667">
    <property type="entry name" value="beta-beta-alpha zinc fingers"/>
    <property type="match status" value="3"/>
</dbReference>
<feature type="domain" description="C2H2-type" evidence="8">
    <location>
        <begin position="452"/>
        <end position="479"/>
    </location>
</feature>
<dbReference type="AlphaFoldDB" id="A0A9N9R4V2"/>
<evidence type="ECO:0000256" key="5">
    <source>
        <dbReference type="ARBA" id="ARBA00022833"/>
    </source>
</evidence>
<feature type="domain" description="C2H2-type" evidence="8">
    <location>
        <begin position="424"/>
        <end position="451"/>
    </location>
</feature>
<keyword evidence="2" id="KW-0479">Metal-binding</keyword>
<evidence type="ECO:0000313" key="9">
    <source>
        <dbReference type="EMBL" id="CAG9789655.1"/>
    </source>
</evidence>
<evidence type="ECO:0000256" key="3">
    <source>
        <dbReference type="ARBA" id="ARBA00022737"/>
    </source>
</evidence>
<evidence type="ECO:0000259" key="8">
    <source>
        <dbReference type="PROSITE" id="PS50157"/>
    </source>
</evidence>
<dbReference type="FunFam" id="3.30.160.60:FF:000264">
    <property type="entry name" value="Zinc finger protein 236"/>
    <property type="match status" value="1"/>
</dbReference>
<evidence type="ECO:0000256" key="1">
    <source>
        <dbReference type="ARBA" id="ARBA00004123"/>
    </source>
</evidence>
<feature type="domain" description="C2H2-type" evidence="8">
    <location>
        <begin position="334"/>
        <end position="362"/>
    </location>
</feature>
<reference evidence="9" key="2">
    <citation type="submission" date="2022-10" db="EMBL/GenBank/DDBJ databases">
        <authorList>
            <consortium name="ENA_rothamsted_submissions"/>
            <consortium name="culmorum"/>
            <person name="King R."/>
        </authorList>
    </citation>
    <scope>NUCLEOTIDE SEQUENCE</scope>
</reference>
<dbReference type="PROSITE" id="PS00028">
    <property type="entry name" value="ZINC_FINGER_C2H2_1"/>
    <property type="match status" value="8"/>
</dbReference>
<reference evidence="9" key="1">
    <citation type="submission" date="2021-12" db="EMBL/GenBank/DDBJ databases">
        <authorList>
            <person name="King R."/>
        </authorList>
    </citation>
    <scope>NUCLEOTIDE SEQUENCE</scope>
</reference>
<dbReference type="PANTHER" id="PTHR24379:SF127">
    <property type="entry name" value="BLOODY FINGERS-RELATED"/>
    <property type="match status" value="1"/>
</dbReference>
<evidence type="ECO:0000313" key="10">
    <source>
        <dbReference type="Proteomes" id="UP001153714"/>
    </source>
</evidence>
<sequence length="508" mass="58928">MFWTRVLFPSGAPHSISLVRETNASIAVILDFSAFIYWELRLLDPAAIAESLSAPDLVCYSCETIKCSKSHIQSISAKPAVHKFISINGRRRDTSSTCLSILRDLLTEKPQKVKNNPAANWTATIKSSKKLQRPNVGLPIKSEKKKKLVQNIMLDKKYLLDKHLHNARQILLCTNATPIRINDGISYCCGYCNEQCGTPPELKQHSQHEHEDSDKNIFMRGTYLRDLVVKLDITDFECTICGARLNNLEHAINHLKSQHEKSWYDGIGNHILTFKFSKEGVTCSVCDKFYVSFKLAQEHMRMHYNNYMCSICDMPFINQRTLHSHVKRHKQGDFECNFCNKIFETPAKRDHHERFIHRGDTDTRNKCPECFEKFASYKKRLDHLVEVHGREPIQLKCLACDLTFSSRVGLTRHTRRDHLMERPHECKLCEKRFFSSKTLKTHMLKHTGLRQYQCDVCSKAYGTKGTLREHLRIHADDRRFKCEYCDQAFVQKCSLKGHLRSKHKILNL</sequence>
<dbReference type="PROSITE" id="PS50157">
    <property type="entry name" value="ZINC_FINGER_C2H2_2"/>
    <property type="match status" value="6"/>
</dbReference>
<keyword evidence="4 7" id="KW-0863">Zinc-finger</keyword>